<reference evidence="4 5" key="1">
    <citation type="submission" date="2021-01" db="EMBL/GenBank/DDBJ databases">
        <title>Draft genome sequence of Micromonospora sp. strain STR1_7.</title>
        <authorList>
            <person name="Karlyshev A."/>
            <person name="Jawad R."/>
        </authorList>
    </citation>
    <scope>NUCLEOTIDE SEQUENCE [LARGE SCALE GENOMIC DNA]</scope>
    <source>
        <strain evidence="4 5">STR1-7</strain>
    </source>
</reference>
<dbReference type="Gene3D" id="3.40.50.300">
    <property type="entry name" value="P-loop containing nucleotide triphosphate hydrolases"/>
    <property type="match status" value="1"/>
</dbReference>
<dbReference type="InterPro" id="IPR011990">
    <property type="entry name" value="TPR-like_helical_dom_sf"/>
</dbReference>
<dbReference type="Proteomes" id="UP000601027">
    <property type="component" value="Unassembled WGS sequence"/>
</dbReference>
<dbReference type="SUPFAM" id="SSF48452">
    <property type="entry name" value="TPR-like"/>
    <property type="match status" value="1"/>
</dbReference>
<organism evidence="4 5">
    <name type="scientific">Micromonospora parastrephiae</name>
    <dbReference type="NCBI Taxonomy" id="2806101"/>
    <lineage>
        <taxon>Bacteria</taxon>
        <taxon>Bacillati</taxon>
        <taxon>Actinomycetota</taxon>
        <taxon>Actinomycetes</taxon>
        <taxon>Micromonosporales</taxon>
        <taxon>Micromonosporaceae</taxon>
        <taxon>Micromonospora</taxon>
    </lineage>
</organism>
<keyword evidence="2" id="KW-0472">Membrane</keyword>
<dbReference type="PANTHER" id="PTHR46082:SF6">
    <property type="entry name" value="AAA+ ATPASE DOMAIN-CONTAINING PROTEIN-RELATED"/>
    <property type="match status" value="1"/>
</dbReference>
<keyword evidence="5" id="KW-1185">Reference proteome</keyword>
<evidence type="ECO:0000256" key="1">
    <source>
        <dbReference type="SAM" id="MobiDB-lite"/>
    </source>
</evidence>
<gene>
    <name evidence="4" type="ORF">JNW91_03600</name>
</gene>
<accession>A0ABS1XP43</accession>
<evidence type="ECO:0000313" key="4">
    <source>
        <dbReference type="EMBL" id="MBM0231040.1"/>
    </source>
</evidence>
<dbReference type="InterPro" id="IPR027417">
    <property type="entry name" value="P-loop_NTPase"/>
</dbReference>
<dbReference type="Pfam" id="PF13374">
    <property type="entry name" value="TPR_10"/>
    <property type="match status" value="4"/>
</dbReference>
<dbReference type="InterPro" id="IPR053137">
    <property type="entry name" value="NLR-like"/>
</dbReference>
<dbReference type="PANTHER" id="PTHR46082">
    <property type="entry name" value="ATP/GTP-BINDING PROTEIN-RELATED"/>
    <property type="match status" value="1"/>
</dbReference>
<keyword evidence="2" id="KW-1133">Transmembrane helix</keyword>
<protein>
    <submittedName>
        <fullName evidence="4">Tetratricopeptide repeat protein</fullName>
    </submittedName>
</protein>
<evidence type="ECO:0000256" key="2">
    <source>
        <dbReference type="SAM" id="Phobius"/>
    </source>
</evidence>
<comment type="caution">
    <text evidence="4">The sequence shown here is derived from an EMBL/GenBank/DDBJ whole genome shotgun (WGS) entry which is preliminary data.</text>
</comment>
<dbReference type="Pfam" id="PF00931">
    <property type="entry name" value="NB-ARC"/>
    <property type="match status" value="1"/>
</dbReference>
<dbReference type="EMBL" id="JAEVHM010000008">
    <property type="protein sequence ID" value="MBM0231040.1"/>
    <property type="molecule type" value="Genomic_DNA"/>
</dbReference>
<feature type="transmembrane region" description="Helical" evidence="2">
    <location>
        <begin position="47"/>
        <end position="67"/>
    </location>
</feature>
<proteinExistence type="predicted"/>
<feature type="domain" description="NB-ARC" evidence="3">
    <location>
        <begin position="107"/>
        <end position="248"/>
    </location>
</feature>
<dbReference type="NCBIfam" id="NF040586">
    <property type="entry name" value="FxSxx_TPR"/>
    <property type="match status" value="1"/>
</dbReference>
<sequence>MGAEGRRSTGWVVAGVPLLAALGGLAANAASDQQRWPRVLDLVRQNPWLTLGLVTLVCVGFEVALLWPRRVSDTAGLAATEQPTQPPCDQPGPRRMPKRNPLFTGRQQILDDLQRRPTASVVCLHGIGGSGKTSVAIEYSHRFQHRFSVIWWIDAEQPPLVVEQLATLAVDVGAATEGTLAKDAAGKALDWLRSHSGWLVVLDNMPGIELASPAIPDGAGQVLITSRANHWNQLGALIEVDVFTRAESVSLLAAQLSGISPSDADRVADAVGDLPLAVAQAAGFMVATGMGPREYVEAIEAHAMEILGQGRPVGYQLSLAAVVALSVERLKVEDALAVSILDLCALLGSEPIPVTWLSRMPQARQPGAPAKASAVTLRSAVGRLREFGLVRLDSDGGSLVVHRTTAAVVRDLLGPAKRSRQWQLSGDLLAANRPGDPSELALWPAWSTLTAHVEVHLRLPPPDSAEVGSEDYRDVVLDAARYLELSGKGASANGLARAARERWSRSLGDDDLDVLRAARRQSATLPPAHSDALAIEMDTLARLQRLFGPDNAETLLSAANCARALADVGRYEDARQLNQDTLLRLRRVFGDDDPQTLRSADNLANRYSELGEHEAAKALHHETLERRTAVLGHDHPETLITISQLARDLANLGELEEAMTLGRHALTELRRMLGPDHRSTLHAAAILAAILRRHGSLHEAQALDEDTFHRRKRVLGADHPETAALARTLPPGRSSQGEAENTRA</sequence>
<evidence type="ECO:0000259" key="3">
    <source>
        <dbReference type="Pfam" id="PF00931"/>
    </source>
</evidence>
<dbReference type="RefSeq" id="WP_203173517.1">
    <property type="nucleotide sequence ID" value="NZ_JAEVHM010000008.1"/>
</dbReference>
<evidence type="ECO:0000313" key="5">
    <source>
        <dbReference type="Proteomes" id="UP000601027"/>
    </source>
</evidence>
<keyword evidence="2" id="KW-0812">Transmembrane</keyword>
<dbReference type="InterPro" id="IPR002182">
    <property type="entry name" value="NB-ARC"/>
</dbReference>
<dbReference type="Gene3D" id="1.25.40.10">
    <property type="entry name" value="Tetratricopeptide repeat domain"/>
    <property type="match status" value="2"/>
</dbReference>
<feature type="compositionally biased region" description="Polar residues" evidence="1">
    <location>
        <begin position="733"/>
        <end position="744"/>
    </location>
</feature>
<feature type="region of interest" description="Disordered" evidence="1">
    <location>
        <begin position="719"/>
        <end position="744"/>
    </location>
</feature>
<name>A0ABS1XP43_9ACTN</name>
<feature type="region of interest" description="Disordered" evidence="1">
    <location>
        <begin position="76"/>
        <end position="101"/>
    </location>
</feature>
<dbReference type="SUPFAM" id="SSF52540">
    <property type="entry name" value="P-loop containing nucleoside triphosphate hydrolases"/>
    <property type="match status" value="1"/>
</dbReference>